<evidence type="ECO:0000313" key="3">
    <source>
        <dbReference type="Proteomes" id="UP001261624"/>
    </source>
</evidence>
<keyword evidence="3" id="KW-1185">Reference proteome</keyword>
<comment type="caution">
    <text evidence="2">The sequence shown here is derived from an EMBL/GenBank/DDBJ whole genome shotgun (WGS) entry which is preliminary data.</text>
</comment>
<evidence type="ECO:0000256" key="1">
    <source>
        <dbReference type="SAM" id="Phobius"/>
    </source>
</evidence>
<gene>
    <name evidence="2" type="ORF">RM549_03110</name>
</gene>
<proteinExistence type="predicted"/>
<keyword evidence="1" id="KW-1133">Transmembrane helix</keyword>
<accession>A0ABU3DYH6</accession>
<feature type="transmembrane region" description="Helical" evidence="1">
    <location>
        <begin position="77"/>
        <end position="97"/>
    </location>
</feature>
<sequence length="136" mass="16250">MLEYVPTLISKFSGKQPQKEFYKWQKMFREEDGEKILSQEEYFFRIPQKSSNSKKVEDLKDFFLLFKDFYKGFYKDVALLTIASIGGYFLYVLRPVVFTPIPPNVFSGYLKDAAFFEICLDIVKEDLEKYREWKKA</sequence>
<dbReference type="EMBL" id="JAVRHM010000002">
    <property type="protein sequence ID" value="MDT0688755.1"/>
    <property type="molecule type" value="Genomic_DNA"/>
</dbReference>
<name>A0ABU3DYH6_9FLAO</name>
<dbReference type="Proteomes" id="UP001261624">
    <property type="component" value="Unassembled WGS sequence"/>
</dbReference>
<evidence type="ECO:0000313" key="2">
    <source>
        <dbReference type="EMBL" id="MDT0688755.1"/>
    </source>
</evidence>
<protein>
    <submittedName>
        <fullName evidence="2">Uncharacterized protein</fullName>
    </submittedName>
</protein>
<keyword evidence="1" id="KW-0812">Transmembrane</keyword>
<organism evidence="2 3">
    <name type="scientific">Autumnicola patrickiae</name>
    <dbReference type="NCBI Taxonomy" id="3075591"/>
    <lineage>
        <taxon>Bacteria</taxon>
        <taxon>Pseudomonadati</taxon>
        <taxon>Bacteroidota</taxon>
        <taxon>Flavobacteriia</taxon>
        <taxon>Flavobacteriales</taxon>
        <taxon>Flavobacteriaceae</taxon>
        <taxon>Autumnicola</taxon>
    </lineage>
</organism>
<keyword evidence="1" id="KW-0472">Membrane</keyword>
<reference evidence="2 3" key="1">
    <citation type="submission" date="2023-09" db="EMBL/GenBank/DDBJ databases">
        <authorList>
            <person name="Rey-Velasco X."/>
        </authorList>
    </citation>
    <scope>NUCLEOTIDE SEQUENCE [LARGE SCALE GENOMIC DNA]</scope>
    <source>
        <strain evidence="2 3">F188</strain>
    </source>
</reference>
<dbReference type="RefSeq" id="WP_311680946.1">
    <property type="nucleotide sequence ID" value="NZ_JAVRHM010000002.1"/>
</dbReference>